<dbReference type="InterPro" id="IPR046956">
    <property type="entry name" value="RLP23-like"/>
</dbReference>
<name>A0A6A6KT54_HEVBR</name>
<keyword evidence="8" id="KW-0675">Receptor</keyword>
<dbReference type="Proteomes" id="UP000467840">
    <property type="component" value="Chromosome 2"/>
</dbReference>
<dbReference type="GO" id="GO:0030246">
    <property type="term" value="F:carbohydrate binding"/>
    <property type="evidence" value="ECO:0007669"/>
    <property type="project" value="UniProtKB-KW"/>
</dbReference>
<dbReference type="AlphaFoldDB" id="A0A6A6KT54"/>
<keyword evidence="3" id="KW-0812">Transmembrane</keyword>
<dbReference type="Gene3D" id="2.60.120.200">
    <property type="match status" value="1"/>
</dbReference>
<dbReference type="EMBL" id="JAAGAX010000015">
    <property type="protein sequence ID" value="KAF2291246.1"/>
    <property type="molecule type" value="Genomic_DNA"/>
</dbReference>
<dbReference type="Pfam" id="PF00139">
    <property type="entry name" value="Lectin_legB"/>
    <property type="match status" value="1"/>
</dbReference>
<evidence type="ECO:0000256" key="6">
    <source>
        <dbReference type="ARBA" id="ARBA00022989"/>
    </source>
</evidence>
<comment type="caution">
    <text evidence="11">The sequence shown here is derived from an EMBL/GenBank/DDBJ whole genome shotgun (WGS) entry which is preliminary data.</text>
</comment>
<protein>
    <recommendedName>
        <fullName evidence="10">Legume lectin domain-containing protein</fullName>
    </recommendedName>
</protein>
<evidence type="ECO:0000313" key="12">
    <source>
        <dbReference type="Proteomes" id="UP000467840"/>
    </source>
</evidence>
<dbReference type="PANTHER" id="PTHR48063:SF101">
    <property type="entry name" value="LRR RECEPTOR-LIKE SERINE_THREONINE-PROTEIN KINASE FLS2"/>
    <property type="match status" value="1"/>
</dbReference>
<evidence type="ECO:0000313" key="11">
    <source>
        <dbReference type="EMBL" id="KAF2291246.1"/>
    </source>
</evidence>
<comment type="similarity">
    <text evidence="2">Belongs to the leguminous lectin family.</text>
</comment>
<keyword evidence="7" id="KW-0472">Membrane</keyword>
<organism evidence="11 12">
    <name type="scientific">Hevea brasiliensis</name>
    <name type="common">Para rubber tree</name>
    <name type="synonym">Siphonia brasiliensis</name>
    <dbReference type="NCBI Taxonomy" id="3981"/>
    <lineage>
        <taxon>Eukaryota</taxon>
        <taxon>Viridiplantae</taxon>
        <taxon>Streptophyta</taxon>
        <taxon>Embryophyta</taxon>
        <taxon>Tracheophyta</taxon>
        <taxon>Spermatophyta</taxon>
        <taxon>Magnoliopsida</taxon>
        <taxon>eudicotyledons</taxon>
        <taxon>Gunneridae</taxon>
        <taxon>Pentapetalae</taxon>
        <taxon>rosids</taxon>
        <taxon>fabids</taxon>
        <taxon>Malpighiales</taxon>
        <taxon>Euphorbiaceae</taxon>
        <taxon>Crotonoideae</taxon>
        <taxon>Micrandreae</taxon>
        <taxon>Hevea</taxon>
    </lineage>
</organism>
<dbReference type="SUPFAM" id="SSF49899">
    <property type="entry name" value="Concanavalin A-like lectins/glucanases"/>
    <property type="match status" value="1"/>
</dbReference>
<dbReference type="GO" id="GO:0016020">
    <property type="term" value="C:membrane"/>
    <property type="evidence" value="ECO:0007669"/>
    <property type="project" value="UniProtKB-SubCell"/>
</dbReference>
<accession>A0A6A6KT54</accession>
<keyword evidence="5" id="KW-0430">Lectin</keyword>
<evidence type="ECO:0000256" key="3">
    <source>
        <dbReference type="ARBA" id="ARBA00022692"/>
    </source>
</evidence>
<sequence length="281" mass="31015">MTASFFCRFSFSIISSPLCPFGDDMAFLITSNAESFSLSDGNHVGIYVNTFVSFASVDAVSGGIDLKNGRQITAWIEYNDANKLIQVWVSYSQIRPSNPVLEARVDLSELLIIGDSKLTGVMIFGTQFQVDNNGSLYNLRYLDLSNANFAGTISSVLANLSSLQSLRLSHNHFHDLGNTEWLHGLSSLSFLHLSGNPLIRPNDWLQIANKLPHLESLGLFYAFVPADGIPLTLSPLNSSSSLTSDLSNNNFVIPSIYPWLSNICQNIYNLTSLITFYKVQL</sequence>
<dbReference type="InterPro" id="IPR001611">
    <property type="entry name" value="Leu-rich_rpt"/>
</dbReference>
<dbReference type="SUPFAM" id="SSF52047">
    <property type="entry name" value="RNI-like"/>
    <property type="match status" value="1"/>
</dbReference>
<evidence type="ECO:0000256" key="8">
    <source>
        <dbReference type="ARBA" id="ARBA00023170"/>
    </source>
</evidence>
<comment type="subcellular location">
    <subcellularLocation>
        <location evidence="1">Membrane</location>
        <topology evidence="1">Single-pass type I membrane protein</topology>
    </subcellularLocation>
</comment>
<proteinExistence type="inferred from homology"/>
<evidence type="ECO:0000259" key="10">
    <source>
        <dbReference type="Pfam" id="PF00139"/>
    </source>
</evidence>
<evidence type="ECO:0000256" key="1">
    <source>
        <dbReference type="ARBA" id="ARBA00004479"/>
    </source>
</evidence>
<gene>
    <name evidence="11" type="ORF">GH714_020927</name>
</gene>
<dbReference type="InterPro" id="IPR013320">
    <property type="entry name" value="ConA-like_dom_sf"/>
</dbReference>
<dbReference type="Pfam" id="PF13855">
    <property type="entry name" value="LRR_8"/>
    <property type="match status" value="1"/>
</dbReference>
<evidence type="ECO:0000256" key="9">
    <source>
        <dbReference type="ARBA" id="ARBA00023180"/>
    </source>
</evidence>
<dbReference type="Gene3D" id="3.80.10.10">
    <property type="entry name" value="Ribonuclease Inhibitor"/>
    <property type="match status" value="1"/>
</dbReference>
<keyword evidence="12" id="KW-1185">Reference proteome</keyword>
<evidence type="ECO:0000256" key="4">
    <source>
        <dbReference type="ARBA" id="ARBA00022729"/>
    </source>
</evidence>
<reference evidence="11 12" key="1">
    <citation type="journal article" date="2020" name="Mol. Plant">
        <title>The Chromosome-Based Rubber Tree Genome Provides New Insights into Spurge Genome Evolution and Rubber Biosynthesis.</title>
        <authorList>
            <person name="Liu J."/>
            <person name="Shi C."/>
            <person name="Shi C.C."/>
            <person name="Li W."/>
            <person name="Zhang Q.J."/>
            <person name="Zhang Y."/>
            <person name="Li K."/>
            <person name="Lu H.F."/>
            <person name="Shi C."/>
            <person name="Zhu S.T."/>
            <person name="Xiao Z.Y."/>
            <person name="Nan H."/>
            <person name="Yue Y."/>
            <person name="Zhu X.G."/>
            <person name="Wu Y."/>
            <person name="Hong X.N."/>
            <person name="Fan G.Y."/>
            <person name="Tong Y."/>
            <person name="Zhang D."/>
            <person name="Mao C.L."/>
            <person name="Liu Y.L."/>
            <person name="Hao S.J."/>
            <person name="Liu W.Q."/>
            <person name="Lv M.Q."/>
            <person name="Zhang H.B."/>
            <person name="Liu Y."/>
            <person name="Hu-Tang G.R."/>
            <person name="Wang J.P."/>
            <person name="Wang J.H."/>
            <person name="Sun Y.H."/>
            <person name="Ni S.B."/>
            <person name="Chen W.B."/>
            <person name="Zhang X.C."/>
            <person name="Jiao Y.N."/>
            <person name="Eichler E.E."/>
            <person name="Li G.H."/>
            <person name="Liu X."/>
            <person name="Gao L.Z."/>
        </authorList>
    </citation>
    <scope>NUCLEOTIDE SEQUENCE [LARGE SCALE GENOMIC DNA]</scope>
    <source>
        <strain evidence="12">cv. GT1</strain>
        <tissue evidence="11">Leaf</tissue>
    </source>
</reference>
<keyword evidence="6" id="KW-1133">Transmembrane helix</keyword>
<keyword evidence="9" id="KW-0325">Glycoprotein</keyword>
<feature type="domain" description="Legume lectin" evidence="10">
    <location>
        <begin position="40"/>
        <end position="111"/>
    </location>
</feature>
<keyword evidence="4" id="KW-0732">Signal</keyword>
<dbReference type="InterPro" id="IPR032675">
    <property type="entry name" value="LRR_dom_sf"/>
</dbReference>
<dbReference type="PROSITE" id="PS51450">
    <property type="entry name" value="LRR"/>
    <property type="match status" value="1"/>
</dbReference>
<dbReference type="PANTHER" id="PTHR48063">
    <property type="entry name" value="LRR RECEPTOR-LIKE KINASE"/>
    <property type="match status" value="1"/>
</dbReference>
<evidence type="ECO:0000256" key="2">
    <source>
        <dbReference type="ARBA" id="ARBA00007606"/>
    </source>
</evidence>
<evidence type="ECO:0000256" key="7">
    <source>
        <dbReference type="ARBA" id="ARBA00023136"/>
    </source>
</evidence>
<dbReference type="InterPro" id="IPR001220">
    <property type="entry name" value="Legume_lectin_dom"/>
</dbReference>
<evidence type="ECO:0000256" key="5">
    <source>
        <dbReference type="ARBA" id="ARBA00022734"/>
    </source>
</evidence>